<evidence type="ECO:0000256" key="4">
    <source>
        <dbReference type="ARBA" id="ARBA00022927"/>
    </source>
</evidence>
<dbReference type="PROSITE" id="PS50176">
    <property type="entry name" value="ARM_REPEAT"/>
    <property type="match status" value="2"/>
</dbReference>
<evidence type="ECO:0000256" key="3">
    <source>
        <dbReference type="ARBA" id="ARBA00022737"/>
    </source>
</evidence>
<dbReference type="InterPro" id="IPR024931">
    <property type="entry name" value="Importin_alpha"/>
</dbReference>
<dbReference type="InterPro" id="IPR016024">
    <property type="entry name" value="ARM-type_fold"/>
</dbReference>
<keyword evidence="10" id="KW-1185">Reference proteome</keyword>
<dbReference type="GO" id="GO:0005737">
    <property type="term" value="C:cytoplasm"/>
    <property type="evidence" value="ECO:0007669"/>
    <property type="project" value="InterPro"/>
</dbReference>
<proteinExistence type="inferred from homology"/>
<keyword evidence="3" id="KW-0677">Repeat</keyword>
<evidence type="ECO:0000256" key="6">
    <source>
        <dbReference type="PROSITE-ProRule" id="PRU00259"/>
    </source>
</evidence>
<evidence type="ECO:0000313" key="10">
    <source>
        <dbReference type="Proteomes" id="UP000077202"/>
    </source>
</evidence>
<dbReference type="GO" id="GO:0006606">
    <property type="term" value="P:protein import into nucleus"/>
    <property type="evidence" value="ECO:0007669"/>
    <property type="project" value="InterPro"/>
</dbReference>
<dbReference type="AlphaFoldDB" id="A0A176WBE4"/>
<dbReference type="SMART" id="SM00185">
    <property type="entry name" value="ARM"/>
    <property type="match status" value="6"/>
</dbReference>
<evidence type="ECO:0000256" key="2">
    <source>
        <dbReference type="ARBA" id="ARBA00022448"/>
    </source>
</evidence>
<dbReference type="Pfam" id="PF00514">
    <property type="entry name" value="Arm"/>
    <property type="match status" value="3"/>
</dbReference>
<keyword evidence="4 5" id="KW-0653">Protein transport</keyword>
<gene>
    <name evidence="9" type="ORF">AXG93_3902s1070</name>
    <name evidence="8" type="ORF">Mp_6g06520</name>
</gene>
<dbReference type="PANTHER" id="PTHR23316">
    <property type="entry name" value="IMPORTIN ALPHA"/>
    <property type="match status" value="1"/>
</dbReference>
<feature type="repeat" description="ARM" evidence="6">
    <location>
        <begin position="222"/>
        <end position="249"/>
    </location>
</feature>
<protein>
    <recommendedName>
        <fullName evidence="5">Importin subunit alpha</fullName>
    </recommendedName>
</protein>
<dbReference type="Gene3D" id="1.25.10.10">
    <property type="entry name" value="Leucine-rich Repeat Variant"/>
    <property type="match status" value="1"/>
</dbReference>
<dbReference type="Proteomes" id="UP001162541">
    <property type="component" value="Chromosome 6"/>
</dbReference>
<name>A0A176WBE4_MARPO</name>
<evidence type="ECO:0000256" key="1">
    <source>
        <dbReference type="ARBA" id="ARBA00010394"/>
    </source>
</evidence>
<organism evidence="9 10">
    <name type="scientific">Marchantia polymorpha subsp. ruderalis</name>
    <dbReference type="NCBI Taxonomy" id="1480154"/>
    <lineage>
        <taxon>Eukaryota</taxon>
        <taxon>Viridiplantae</taxon>
        <taxon>Streptophyta</taxon>
        <taxon>Embryophyta</taxon>
        <taxon>Marchantiophyta</taxon>
        <taxon>Marchantiopsida</taxon>
        <taxon>Marchantiidae</taxon>
        <taxon>Marchantiales</taxon>
        <taxon>Marchantiaceae</taxon>
        <taxon>Marchantia</taxon>
    </lineage>
</organism>
<reference evidence="11" key="3">
    <citation type="journal article" date="2020" name="Curr. Biol.">
        <title>Chromatin organization in early land plants reveals an ancestral association between H3K27me3, transposons, and constitutive heterochromatin.</title>
        <authorList>
            <person name="Montgomery S.A."/>
            <person name="Tanizawa Y."/>
            <person name="Galik B."/>
            <person name="Wang N."/>
            <person name="Ito T."/>
            <person name="Mochizuki T."/>
            <person name="Akimcheva S."/>
            <person name="Bowman J.L."/>
            <person name="Cognat V."/>
            <person name="Marechal-Drouard L."/>
            <person name="Ekker H."/>
            <person name="Hong S.F."/>
            <person name="Kohchi T."/>
            <person name="Lin S.S."/>
            <person name="Liu L.D."/>
            <person name="Nakamura Y."/>
            <person name="Valeeva L.R."/>
            <person name="Shakirov E.V."/>
            <person name="Shippen D.E."/>
            <person name="Wei W.L."/>
            <person name="Yagura M."/>
            <person name="Yamaoka S."/>
            <person name="Yamato K.T."/>
            <person name="Liu C."/>
            <person name="Berger F."/>
        </authorList>
    </citation>
    <scope>NUCLEOTIDE SEQUENCE [LARGE SCALE GENOMIC DNA]</scope>
    <source>
        <strain evidence="11">Tak-1</strain>
    </source>
</reference>
<evidence type="ECO:0000256" key="5">
    <source>
        <dbReference type="PIRNR" id="PIRNR005673"/>
    </source>
</evidence>
<evidence type="ECO:0000313" key="11">
    <source>
        <dbReference type="Proteomes" id="UP001162541"/>
    </source>
</evidence>
<reference evidence="8" key="2">
    <citation type="journal article" date="2019" name="Curr. Biol.">
        <title>Chromatin organization in early land plants reveals an ancestral association between H3K27me3, transposons, and constitutive heterochromatin.</title>
        <authorList>
            <person name="Montgomery S.A."/>
            <person name="Tanizawa Y."/>
            <person name="Galik B."/>
            <person name="Wang N."/>
            <person name="Ito T."/>
            <person name="Mochizuki T."/>
            <person name="Akimcheva S."/>
            <person name="Bowman J."/>
            <person name="Cognat V."/>
            <person name="Drouard L."/>
            <person name="Ekker H."/>
            <person name="Houng S."/>
            <person name="Kohchi T."/>
            <person name="Lin S."/>
            <person name="Liu L.D."/>
            <person name="Nakamura Y."/>
            <person name="Valeeva L.R."/>
            <person name="Shakirov E.V."/>
            <person name="Shippen D.E."/>
            <person name="Wei W."/>
            <person name="Yagura M."/>
            <person name="Yamaoka S."/>
            <person name="Yamato K.T."/>
            <person name="Liu C."/>
            <person name="Berger F."/>
        </authorList>
    </citation>
    <scope>NUCLEOTIDE SEQUENCE [LARGE SCALE GENOMIC DNA]</scope>
    <source>
        <strain evidence="8">Tak-1</strain>
    </source>
</reference>
<evidence type="ECO:0000313" key="8">
    <source>
        <dbReference type="EMBL" id="BBN13805.1"/>
    </source>
</evidence>
<reference evidence="9 10" key="1">
    <citation type="submission" date="2016-03" db="EMBL/GenBank/DDBJ databases">
        <title>Mechanisms controlling the formation of the plant cell surface in tip-growing cells are functionally conserved among land plants.</title>
        <authorList>
            <person name="Honkanen S."/>
            <person name="Jones V.A."/>
            <person name="Morieri G."/>
            <person name="Champion C."/>
            <person name="Hetherington A.J."/>
            <person name="Kelly S."/>
            <person name="Saint-Marcoux D."/>
            <person name="Proust H."/>
            <person name="Prescott H."/>
            <person name="Dolan L."/>
        </authorList>
    </citation>
    <scope>NUCLEOTIDE SEQUENCE [LARGE SCALE GENOMIC DNA]</scope>
    <source>
        <strain evidence="10">cv. Tak-1 and cv. Tak-2</strain>
        <tissue evidence="9">Whole gametophyte</tissue>
    </source>
</reference>
<dbReference type="InterPro" id="IPR000225">
    <property type="entry name" value="Armadillo"/>
</dbReference>
<evidence type="ECO:0000256" key="7">
    <source>
        <dbReference type="SAM" id="MobiDB-lite"/>
    </source>
</evidence>
<comment type="similarity">
    <text evidence="1 5">Belongs to the importin alpha family.</text>
</comment>
<dbReference type="EMBL" id="AP019871">
    <property type="protein sequence ID" value="BBN13805.1"/>
    <property type="molecule type" value="Genomic_DNA"/>
</dbReference>
<sequence>MEGNFGAPPQHRNHLKSPVGNQAGHRRRQQAVQIGKERREAVVRAKRLRRGDAVPNGDQSEAPDSHMDEEATARAAEASSRALEENTLKAVKALREYVGPGIILGKDMALKKIEALRNVRSLLSCNAMPPLNVAVEAGVVPLLVQCLAFGSPEEQILEAAWCLTNIASGEQDLTKAVLPALPYLISHLGDKSAATVAEQCAWAIGNVAGEGEEMRDILLAQGAMRPLARLMSSPYPSLARTASWAMSNLIKGPSPRAASDLMKIEGMADTLVGLMMKGDEELMVELAWVMVYLTSMADAHSGILLSVGLLPILINKLGTSDQTALLTPFLRCIGNIVAGDNSKTDAVLNAGGDISGGIIGALTRCLDMGHRTMQKEAAWAVSNIAAGSMLHKRMVFQGGAIPSLLHLLATAAFDVRKEAAYALGNVCVAPKAKAKEVDPIVEHLTVLVDRGCIPGFTALVKSPDMEAARLGLQFLELVMRGLPGGQGPKVVEKEDGIAAMETLQFHENDELRLMANTLIDKYFGEDYGLEEEYGSEVVDMIRGSDESSEYPPWRRGVVNG</sequence>
<feature type="repeat" description="ARM" evidence="6">
    <location>
        <begin position="399"/>
        <end position="426"/>
    </location>
</feature>
<dbReference type="Pfam" id="PF13513">
    <property type="entry name" value="HEAT_EZ"/>
    <property type="match status" value="1"/>
</dbReference>
<dbReference type="EMBL" id="LVLJ01001320">
    <property type="protein sequence ID" value="OAE30490.1"/>
    <property type="molecule type" value="Genomic_DNA"/>
</dbReference>
<feature type="region of interest" description="Disordered" evidence="7">
    <location>
        <begin position="1"/>
        <end position="82"/>
    </location>
</feature>
<dbReference type="GO" id="GO:0061608">
    <property type="term" value="F:nuclear import signal receptor activity"/>
    <property type="evidence" value="ECO:0007669"/>
    <property type="project" value="InterPro"/>
</dbReference>
<dbReference type="FunFam" id="1.25.10.10:FF:000222">
    <property type="entry name" value="Importin subunit alpha"/>
    <property type="match status" value="1"/>
</dbReference>
<dbReference type="InterPro" id="IPR011989">
    <property type="entry name" value="ARM-like"/>
</dbReference>
<keyword evidence="2 5" id="KW-0813">Transport</keyword>
<dbReference type="Proteomes" id="UP000077202">
    <property type="component" value="Unassembled WGS sequence"/>
</dbReference>
<accession>A0A176WBE4</accession>
<dbReference type="PIRSF" id="PIRSF005673">
    <property type="entry name" value="Importin_alpha"/>
    <property type="match status" value="1"/>
</dbReference>
<evidence type="ECO:0000313" key="9">
    <source>
        <dbReference type="EMBL" id="OAE30490.1"/>
    </source>
</evidence>
<dbReference type="SUPFAM" id="SSF48371">
    <property type="entry name" value="ARM repeat"/>
    <property type="match status" value="1"/>
</dbReference>
<feature type="compositionally biased region" description="Basic and acidic residues" evidence="7">
    <location>
        <begin position="63"/>
        <end position="72"/>
    </location>
</feature>